<evidence type="ECO:0000313" key="7">
    <source>
        <dbReference type="EMBL" id="CAB3379118.1"/>
    </source>
</evidence>
<keyword evidence="3 5" id="KW-0863">Zinc-finger</keyword>
<evidence type="ECO:0000256" key="2">
    <source>
        <dbReference type="ARBA" id="ARBA00022737"/>
    </source>
</evidence>
<evidence type="ECO:0000256" key="3">
    <source>
        <dbReference type="ARBA" id="ARBA00022771"/>
    </source>
</evidence>
<gene>
    <name evidence="7" type="ORF">CLODIP_2_CD09475</name>
</gene>
<dbReference type="AlphaFoldDB" id="A0A8S1D9V8"/>
<reference evidence="7 8" key="1">
    <citation type="submission" date="2020-04" db="EMBL/GenBank/DDBJ databases">
        <authorList>
            <person name="Alioto T."/>
            <person name="Alioto T."/>
            <person name="Gomez Garrido J."/>
        </authorList>
    </citation>
    <scope>NUCLEOTIDE SEQUENCE [LARGE SCALE GENOMIC DNA]</scope>
</reference>
<evidence type="ECO:0000256" key="4">
    <source>
        <dbReference type="ARBA" id="ARBA00022833"/>
    </source>
</evidence>
<dbReference type="PROSITE" id="PS50157">
    <property type="entry name" value="ZINC_FINGER_C2H2_2"/>
    <property type="match status" value="3"/>
</dbReference>
<dbReference type="PANTHER" id="PTHR24379:SF121">
    <property type="entry name" value="C2H2-TYPE DOMAIN-CONTAINING PROTEIN"/>
    <property type="match status" value="1"/>
</dbReference>
<feature type="domain" description="C2H2-type" evidence="6">
    <location>
        <begin position="365"/>
        <end position="393"/>
    </location>
</feature>
<dbReference type="SUPFAM" id="SSF57667">
    <property type="entry name" value="beta-beta-alpha zinc fingers"/>
    <property type="match status" value="3"/>
</dbReference>
<protein>
    <recommendedName>
        <fullName evidence="6">C2H2-type domain-containing protein</fullName>
    </recommendedName>
</protein>
<comment type="caution">
    <text evidence="7">The sequence shown here is derived from an EMBL/GenBank/DDBJ whole genome shotgun (WGS) entry which is preliminary data.</text>
</comment>
<dbReference type="InterPro" id="IPR036236">
    <property type="entry name" value="Znf_C2H2_sf"/>
</dbReference>
<dbReference type="PROSITE" id="PS00028">
    <property type="entry name" value="ZINC_FINGER_C2H2_1"/>
    <property type="match status" value="6"/>
</dbReference>
<feature type="domain" description="C2H2-type" evidence="6">
    <location>
        <begin position="290"/>
        <end position="318"/>
    </location>
</feature>
<dbReference type="Gene3D" id="3.30.160.60">
    <property type="entry name" value="Classic Zinc Finger"/>
    <property type="match status" value="4"/>
</dbReference>
<dbReference type="PANTHER" id="PTHR24379">
    <property type="entry name" value="KRAB AND ZINC FINGER DOMAIN-CONTAINING"/>
    <property type="match status" value="1"/>
</dbReference>
<keyword evidence="8" id="KW-1185">Reference proteome</keyword>
<feature type="domain" description="C2H2-type" evidence="6">
    <location>
        <begin position="498"/>
        <end position="522"/>
    </location>
</feature>
<keyword evidence="1" id="KW-0479">Metal-binding</keyword>
<evidence type="ECO:0000313" key="8">
    <source>
        <dbReference type="Proteomes" id="UP000494165"/>
    </source>
</evidence>
<keyword evidence="2" id="KW-0677">Repeat</keyword>
<name>A0A8S1D9V8_9INSE</name>
<dbReference type="InterPro" id="IPR013087">
    <property type="entry name" value="Znf_C2H2_type"/>
</dbReference>
<keyword evidence="4" id="KW-0862">Zinc</keyword>
<evidence type="ECO:0000256" key="5">
    <source>
        <dbReference type="PROSITE-ProRule" id="PRU00042"/>
    </source>
</evidence>
<dbReference type="GO" id="GO:0008270">
    <property type="term" value="F:zinc ion binding"/>
    <property type="evidence" value="ECO:0007669"/>
    <property type="project" value="UniProtKB-KW"/>
</dbReference>
<accession>A0A8S1D9V8</accession>
<sequence length="552" mass="65502">MQPRKGKTAIQKPLCRLCECPTSDGHVLASQVDRLKLRKWAMKVMNLTEEDENLPEVVGEDALICYFCIWQAEFGDESGDEAVAWWPKKLDLDKNAKVLRENYSVGDVEQCWVQLEEVDLAKYAKEIPWKRTYGRGVCFYCGKRCNNLSQHVRQRHKEAIKCGIRGCGTYFHTKEEKEQHMIEDLHEKRNKTCEKKKILCKICKNFKTFSTNQLWRYHMNRKHPELPVACAHYGCIDYFKTKSEMILHVNSVHKQAINQVLFQCKHCVYITTFHSSLRKHEEWRHKPKIFKCDRCDKKFGSKKLVNIHYKQYHTFYRCTSCGQDVTHAYKQYHRKPSVCSKCELSFECLGLNQLHWKSCKQTARFSCKECEKTYSSKRKLNCHVNKVHSKSVIYRCDHCVQIKYYDKNSIMVHMQSKHFPKTIKCDECERLYSTEYFLKVHKNMWHKYVRCAECAQEIRRQNMPIHRTSKTCRRCECKFKCSGLFEKHKKSCGETALFSCKVCGKAFNKRCNLNTHLRRVNHKSVIFRCDHCNFSTLNKNLMERHIQSNHIP</sequence>
<evidence type="ECO:0000259" key="6">
    <source>
        <dbReference type="PROSITE" id="PS50157"/>
    </source>
</evidence>
<dbReference type="SMART" id="SM00355">
    <property type="entry name" value="ZnF_C2H2"/>
    <property type="match status" value="11"/>
</dbReference>
<proteinExistence type="predicted"/>
<dbReference type="EMBL" id="CADEPI010000178">
    <property type="protein sequence ID" value="CAB3379118.1"/>
    <property type="molecule type" value="Genomic_DNA"/>
</dbReference>
<organism evidence="7 8">
    <name type="scientific">Cloeon dipterum</name>
    <dbReference type="NCBI Taxonomy" id="197152"/>
    <lineage>
        <taxon>Eukaryota</taxon>
        <taxon>Metazoa</taxon>
        <taxon>Ecdysozoa</taxon>
        <taxon>Arthropoda</taxon>
        <taxon>Hexapoda</taxon>
        <taxon>Insecta</taxon>
        <taxon>Pterygota</taxon>
        <taxon>Palaeoptera</taxon>
        <taxon>Ephemeroptera</taxon>
        <taxon>Pisciforma</taxon>
        <taxon>Baetidae</taxon>
        <taxon>Cloeon</taxon>
    </lineage>
</organism>
<dbReference type="OrthoDB" id="6077919at2759"/>
<evidence type="ECO:0000256" key="1">
    <source>
        <dbReference type="ARBA" id="ARBA00022723"/>
    </source>
</evidence>
<dbReference type="Proteomes" id="UP000494165">
    <property type="component" value="Unassembled WGS sequence"/>
</dbReference>